<comment type="catalytic activity">
    <reaction evidence="2 8">
        <text>7,8-dihydroneopterin = 6-hydroxymethyl-7,8-dihydropterin + glycolaldehyde</text>
        <dbReference type="Rhea" id="RHEA:10540"/>
        <dbReference type="ChEBI" id="CHEBI:17001"/>
        <dbReference type="ChEBI" id="CHEBI:17071"/>
        <dbReference type="ChEBI" id="CHEBI:44841"/>
        <dbReference type="EC" id="4.1.2.25"/>
    </reaction>
</comment>
<dbReference type="SMART" id="SM00905">
    <property type="entry name" value="FolB"/>
    <property type="match status" value="1"/>
</dbReference>
<dbReference type="Gene3D" id="3.30.1130.10">
    <property type="match status" value="1"/>
</dbReference>
<accession>A0A432Z4F8</accession>
<dbReference type="SUPFAM" id="SSF55620">
    <property type="entry name" value="Tetrahydrobiopterin biosynthesis enzymes-like"/>
    <property type="match status" value="1"/>
</dbReference>
<comment type="similarity">
    <text evidence="4 8">Belongs to the DHNA family.</text>
</comment>
<proteinExistence type="inferred from homology"/>
<keyword evidence="5 8" id="KW-0289">Folate biosynthesis</keyword>
<keyword evidence="6" id="KW-0413">Isomerase</keyword>
<dbReference type="InterPro" id="IPR043133">
    <property type="entry name" value="GTP-CH-I_C/QueF"/>
</dbReference>
<reference evidence="10 11" key="1">
    <citation type="journal article" date="2011" name="Front. Microbiol.">
        <title>Genomic signatures of strain selection and enhancement in Bacillus atrophaeus var. globigii, a historical biowarfare simulant.</title>
        <authorList>
            <person name="Gibbons H.S."/>
            <person name="Broomall S.M."/>
            <person name="McNew L.A."/>
            <person name="Daligault H."/>
            <person name="Chapman C."/>
            <person name="Bruce D."/>
            <person name="Karavis M."/>
            <person name="Krepps M."/>
            <person name="McGregor P.A."/>
            <person name="Hong C."/>
            <person name="Park K.H."/>
            <person name="Akmal A."/>
            <person name="Feldman A."/>
            <person name="Lin J.S."/>
            <person name="Chang W.E."/>
            <person name="Higgs B.W."/>
            <person name="Demirev P."/>
            <person name="Lindquist J."/>
            <person name="Liem A."/>
            <person name="Fochler E."/>
            <person name="Read T.D."/>
            <person name="Tapia R."/>
            <person name="Johnson S."/>
            <person name="Bishop-Lilly K.A."/>
            <person name="Detter C."/>
            <person name="Han C."/>
            <person name="Sozhamannan S."/>
            <person name="Rosenzweig C.N."/>
            <person name="Skowronski E.W."/>
        </authorList>
    </citation>
    <scope>NUCLEOTIDE SEQUENCE [LARGE SCALE GENOMIC DNA]</scope>
    <source>
        <strain evidence="10 11">CL-SP19</strain>
    </source>
</reference>
<evidence type="ECO:0000256" key="5">
    <source>
        <dbReference type="ARBA" id="ARBA00022909"/>
    </source>
</evidence>
<dbReference type="Proteomes" id="UP000287908">
    <property type="component" value="Unassembled WGS sequence"/>
</dbReference>
<gene>
    <name evidence="10" type="primary">folB</name>
    <name evidence="10" type="ORF">CWI81_12395</name>
</gene>
<comment type="function">
    <text evidence="8">Catalyzes the conversion of 7,8-dihydroneopterin to 6-hydroxymethyl-7,8-dihydropterin.</text>
</comment>
<name>A0A432Z4F8_9GAMM</name>
<dbReference type="UniPathway" id="UPA00077">
    <property type="reaction ID" value="UER00154"/>
</dbReference>
<dbReference type="GO" id="GO:0016853">
    <property type="term" value="F:isomerase activity"/>
    <property type="evidence" value="ECO:0007669"/>
    <property type="project" value="UniProtKB-KW"/>
</dbReference>
<protein>
    <recommendedName>
        <fullName evidence="8">7,8-dihydroneopterin aldolase</fullName>
        <ecNumber evidence="8">4.1.2.25</ecNumber>
    </recommendedName>
</protein>
<dbReference type="InterPro" id="IPR006157">
    <property type="entry name" value="FolB_dom"/>
</dbReference>
<keyword evidence="7 8" id="KW-0456">Lyase</keyword>
<dbReference type="GO" id="GO:0046654">
    <property type="term" value="P:tetrahydrofolate biosynthetic process"/>
    <property type="evidence" value="ECO:0007669"/>
    <property type="project" value="UniProtKB-UniRule"/>
</dbReference>
<dbReference type="GO" id="GO:0004150">
    <property type="term" value="F:dihydroneopterin aldolase activity"/>
    <property type="evidence" value="ECO:0007669"/>
    <property type="project" value="UniProtKB-UniRule"/>
</dbReference>
<evidence type="ECO:0000313" key="11">
    <source>
        <dbReference type="Proteomes" id="UP000287908"/>
    </source>
</evidence>
<evidence type="ECO:0000259" key="9">
    <source>
        <dbReference type="SMART" id="SM00905"/>
    </source>
</evidence>
<dbReference type="GO" id="GO:0046656">
    <property type="term" value="P:folic acid biosynthetic process"/>
    <property type="evidence" value="ECO:0007669"/>
    <property type="project" value="UniProtKB-UniRule"/>
</dbReference>
<dbReference type="GO" id="GO:0005737">
    <property type="term" value="C:cytoplasm"/>
    <property type="evidence" value="ECO:0007669"/>
    <property type="project" value="TreeGrafter"/>
</dbReference>
<comment type="caution">
    <text evidence="10">The sequence shown here is derived from an EMBL/GenBank/DDBJ whole genome shotgun (WGS) entry which is preliminary data.</text>
</comment>
<dbReference type="AlphaFoldDB" id="A0A432Z4F8"/>
<evidence type="ECO:0000256" key="1">
    <source>
        <dbReference type="ARBA" id="ARBA00000693"/>
    </source>
</evidence>
<dbReference type="Pfam" id="PF02152">
    <property type="entry name" value="FolB"/>
    <property type="match status" value="1"/>
</dbReference>
<comment type="pathway">
    <text evidence="3 8">Cofactor biosynthesis; tetrahydrofolate biosynthesis; 2-amino-4-hydroxy-6-hydroxymethyl-7,8-dihydropteridine diphosphate from 7,8-dihydroneopterin triphosphate: step 3/4.</text>
</comment>
<feature type="domain" description="Dihydroneopterin aldolase/epimerase" evidence="9">
    <location>
        <begin position="9"/>
        <end position="119"/>
    </location>
</feature>
<dbReference type="EMBL" id="PIQF01000005">
    <property type="protein sequence ID" value="RUO72776.1"/>
    <property type="molecule type" value="Genomic_DNA"/>
</dbReference>
<dbReference type="OrthoDB" id="9810587at2"/>
<dbReference type="RefSeq" id="WP_126785624.1">
    <property type="nucleotide sequence ID" value="NZ_PIQF01000005.1"/>
</dbReference>
<dbReference type="PANTHER" id="PTHR42844">
    <property type="entry name" value="DIHYDRONEOPTERIN ALDOLASE 1-RELATED"/>
    <property type="match status" value="1"/>
</dbReference>
<dbReference type="FunFam" id="3.30.1130.10:FF:000002">
    <property type="entry name" value="7,8-dihydroneopterin aldolase"/>
    <property type="match status" value="1"/>
</dbReference>
<organism evidence="10 11">
    <name type="scientific">Idiomarina seosinensis</name>
    <dbReference type="NCBI Taxonomy" id="281739"/>
    <lineage>
        <taxon>Bacteria</taxon>
        <taxon>Pseudomonadati</taxon>
        <taxon>Pseudomonadota</taxon>
        <taxon>Gammaproteobacteria</taxon>
        <taxon>Alteromonadales</taxon>
        <taxon>Idiomarinaceae</taxon>
        <taxon>Idiomarina</taxon>
    </lineage>
</organism>
<evidence type="ECO:0000256" key="3">
    <source>
        <dbReference type="ARBA" id="ARBA00005013"/>
    </source>
</evidence>
<dbReference type="PANTHER" id="PTHR42844:SF1">
    <property type="entry name" value="DIHYDRONEOPTERIN ALDOLASE 1-RELATED"/>
    <property type="match status" value="1"/>
</dbReference>
<sequence length="127" mass="13871">MTTTDSDIVSIEGLNVDTVIGVYDWEQRQSQRLVIDLQMACDIQTAANSDNIAEALDYATVSEAVTNWVQQQPRQLIETVAEGIAELVLKEFAVTQVQVKVSKPGAVVNATNVAVTIKRTQFDSPFG</sequence>
<keyword evidence="11" id="KW-1185">Reference proteome</keyword>
<comment type="catalytic activity">
    <reaction evidence="1">
        <text>7,8-dihydroneopterin = 7,8-dihydromonapterin</text>
        <dbReference type="Rhea" id="RHEA:45328"/>
        <dbReference type="ChEBI" id="CHEBI:17001"/>
        <dbReference type="ChEBI" id="CHEBI:71175"/>
        <dbReference type="EC" id="5.1.99.8"/>
    </reaction>
</comment>
<dbReference type="CDD" id="cd00534">
    <property type="entry name" value="DHNA_DHNTPE"/>
    <property type="match status" value="1"/>
</dbReference>
<evidence type="ECO:0000256" key="4">
    <source>
        <dbReference type="ARBA" id="ARBA00005708"/>
    </source>
</evidence>
<dbReference type="EC" id="4.1.2.25" evidence="8"/>
<dbReference type="NCBIfam" id="TIGR00526">
    <property type="entry name" value="folB_dom"/>
    <property type="match status" value="1"/>
</dbReference>
<dbReference type="NCBIfam" id="TIGR00525">
    <property type="entry name" value="folB"/>
    <property type="match status" value="1"/>
</dbReference>
<evidence type="ECO:0000256" key="8">
    <source>
        <dbReference type="RuleBase" id="RU362079"/>
    </source>
</evidence>
<evidence type="ECO:0000256" key="2">
    <source>
        <dbReference type="ARBA" id="ARBA00001353"/>
    </source>
</evidence>
<evidence type="ECO:0000256" key="7">
    <source>
        <dbReference type="ARBA" id="ARBA00023239"/>
    </source>
</evidence>
<evidence type="ECO:0000256" key="6">
    <source>
        <dbReference type="ARBA" id="ARBA00023235"/>
    </source>
</evidence>
<dbReference type="InterPro" id="IPR006156">
    <property type="entry name" value="Dihydroneopterin_aldolase"/>
</dbReference>
<evidence type="ECO:0000313" key="10">
    <source>
        <dbReference type="EMBL" id="RUO72776.1"/>
    </source>
</evidence>